<evidence type="ECO:0000313" key="3">
    <source>
        <dbReference type="EMBL" id="MFC4492786.1"/>
    </source>
</evidence>
<keyword evidence="2" id="KW-1133">Transmembrane helix</keyword>
<dbReference type="Proteomes" id="UP001595997">
    <property type="component" value="Unassembled WGS sequence"/>
</dbReference>
<dbReference type="EMBL" id="JBHSFH010000002">
    <property type="protein sequence ID" value="MFC4492786.1"/>
    <property type="molecule type" value="Genomic_DNA"/>
</dbReference>
<evidence type="ECO:0000313" key="4">
    <source>
        <dbReference type="Proteomes" id="UP001595997"/>
    </source>
</evidence>
<evidence type="ECO:0000256" key="1">
    <source>
        <dbReference type="SAM" id="MobiDB-lite"/>
    </source>
</evidence>
<reference evidence="4" key="1">
    <citation type="journal article" date="2019" name="Int. J. Syst. Evol. Microbiol.">
        <title>The Global Catalogue of Microorganisms (GCM) 10K type strain sequencing project: providing services to taxonomists for standard genome sequencing and annotation.</title>
        <authorList>
            <consortium name="The Broad Institute Genomics Platform"/>
            <consortium name="The Broad Institute Genome Sequencing Center for Infectious Disease"/>
            <person name="Wu L."/>
            <person name="Ma J."/>
        </authorList>
    </citation>
    <scope>NUCLEOTIDE SEQUENCE [LARGE SCALE GENOMIC DNA]</scope>
    <source>
        <strain evidence="4">CGMCC 4.7357</strain>
    </source>
</reference>
<sequence length="165" mass="16680">MGLRRWVAGAAALILAVEAVGIVLLNIFLSMVVDDQQMSMGGLEPRSMSLSAVVAGALFGGYLLLCAGVLVRTAVRDRGPVGLLRIVLISAAVVHGLLGAATVGLVGWAAFLFMMVVLGLIVWSLVSYSVEEAAEQESSPAGTAGPPPGAAASPSGRTGPEPSAP</sequence>
<comment type="caution">
    <text evidence="3">The sequence shown here is derived from an EMBL/GenBank/DDBJ whole genome shotgun (WGS) entry which is preliminary data.</text>
</comment>
<keyword evidence="2" id="KW-0812">Transmembrane</keyword>
<dbReference type="RefSeq" id="WP_386440925.1">
    <property type="nucleotide sequence ID" value="NZ_JBHSFH010000002.1"/>
</dbReference>
<keyword evidence="4" id="KW-1185">Reference proteome</keyword>
<feature type="compositionally biased region" description="Low complexity" evidence="1">
    <location>
        <begin position="138"/>
        <end position="165"/>
    </location>
</feature>
<feature type="transmembrane region" description="Helical" evidence="2">
    <location>
        <begin position="49"/>
        <end position="71"/>
    </location>
</feature>
<accession>A0ABV9A1B9</accession>
<gene>
    <name evidence="3" type="ORF">ACFPA8_01375</name>
</gene>
<evidence type="ECO:0008006" key="5">
    <source>
        <dbReference type="Google" id="ProtNLM"/>
    </source>
</evidence>
<keyword evidence="2" id="KW-0472">Membrane</keyword>
<feature type="region of interest" description="Disordered" evidence="1">
    <location>
        <begin position="136"/>
        <end position="165"/>
    </location>
</feature>
<evidence type="ECO:0000256" key="2">
    <source>
        <dbReference type="SAM" id="Phobius"/>
    </source>
</evidence>
<feature type="transmembrane region" description="Helical" evidence="2">
    <location>
        <begin position="107"/>
        <end position="126"/>
    </location>
</feature>
<proteinExistence type="predicted"/>
<protein>
    <recommendedName>
        <fullName evidence="5">Integral membrane protein</fullName>
    </recommendedName>
</protein>
<name>A0ABV9A1B9_9ACTN</name>
<feature type="transmembrane region" description="Helical" evidence="2">
    <location>
        <begin position="7"/>
        <end position="29"/>
    </location>
</feature>
<feature type="transmembrane region" description="Helical" evidence="2">
    <location>
        <begin position="83"/>
        <end position="101"/>
    </location>
</feature>
<organism evidence="3 4">
    <name type="scientific">Streptomyces ovatisporus</name>
    <dbReference type="NCBI Taxonomy" id="1128682"/>
    <lineage>
        <taxon>Bacteria</taxon>
        <taxon>Bacillati</taxon>
        <taxon>Actinomycetota</taxon>
        <taxon>Actinomycetes</taxon>
        <taxon>Kitasatosporales</taxon>
        <taxon>Streptomycetaceae</taxon>
        <taxon>Streptomyces</taxon>
    </lineage>
</organism>